<dbReference type="EMBL" id="JAINDJ010000005">
    <property type="protein sequence ID" value="KAG9446852.1"/>
    <property type="molecule type" value="Genomic_DNA"/>
</dbReference>
<proteinExistence type="inferred from homology"/>
<keyword evidence="7" id="KW-0961">Cell wall biogenesis/degradation</keyword>
<dbReference type="FunFam" id="2.160.20.10:FF:000004">
    <property type="entry name" value="Pectin lyase-like superfamily protein"/>
    <property type="match status" value="1"/>
</dbReference>
<evidence type="ECO:0000256" key="10">
    <source>
        <dbReference type="SAM" id="SignalP"/>
    </source>
</evidence>
<keyword evidence="10" id="KW-0732">Signal</keyword>
<feature type="chain" id="PRO_5043944573" description="Polygalacturonase" evidence="10">
    <location>
        <begin position="21"/>
        <end position="386"/>
    </location>
</feature>
<evidence type="ECO:0008006" key="13">
    <source>
        <dbReference type="Google" id="ProtNLM"/>
    </source>
</evidence>
<evidence type="ECO:0000256" key="3">
    <source>
        <dbReference type="ARBA" id="ARBA00022512"/>
    </source>
</evidence>
<evidence type="ECO:0000256" key="9">
    <source>
        <dbReference type="RuleBase" id="RU361169"/>
    </source>
</evidence>
<dbReference type="InterPro" id="IPR000743">
    <property type="entry name" value="Glyco_hydro_28"/>
</dbReference>
<protein>
    <recommendedName>
        <fullName evidence="13">Polygalacturonase</fullName>
    </recommendedName>
</protein>
<reference evidence="11 12" key="1">
    <citation type="submission" date="2021-07" db="EMBL/GenBank/DDBJ databases">
        <title>The Aristolochia fimbriata genome: insights into angiosperm evolution, floral development and chemical biosynthesis.</title>
        <authorList>
            <person name="Jiao Y."/>
        </authorList>
    </citation>
    <scope>NUCLEOTIDE SEQUENCE [LARGE SCALE GENOMIC DNA]</scope>
    <source>
        <strain evidence="11">IBCAS-2021</strain>
        <tissue evidence="11">Leaf</tissue>
    </source>
</reference>
<evidence type="ECO:0000256" key="5">
    <source>
        <dbReference type="ARBA" id="ARBA00022801"/>
    </source>
</evidence>
<dbReference type="PANTHER" id="PTHR31375">
    <property type="match status" value="1"/>
</dbReference>
<evidence type="ECO:0000256" key="7">
    <source>
        <dbReference type="ARBA" id="ARBA00023316"/>
    </source>
</evidence>
<evidence type="ECO:0000256" key="6">
    <source>
        <dbReference type="ARBA" id="ARBA00023295"/>
    </source>
</evidence>
<evidence type="ECO:0000256" key="8">
    <source>
        <dbReference type="PROSITE-ProRule" id="PRU10052"/>
    </source>
</evidence>
<dbReference type="InterPro" id="IPR011050">
    <property type="entry name" value="Pectin_lyase_fold/virulence"/>
</dbReference>
<comment type="similarity">
    <text evidence="2 9">Belongs to the glycosyl hydrolase 28 family.</text>
</comment>
<gene>
    <name evidence="11" type="ORF">H6P81_012980</name>
</gene>
<feature type="signal peptide" evidence="10">
    <location>
        <begin position="1"/>
        <end position="20"/>
    </location>
</feature>
<keyword evidence="6 9" id="KW-0326">Glycosidase</keyword>
<dbReference type="Pfam" id="PF00295">
    <property type="entry name" value="Glyco_hydro_28"/>
    <property type="match status" value="1"/>
</dbReference>
<keyword evidence="3" id="KW-0134">Cell wall</keyword>
<organism evidence="11 12">
    <name type="scientific">Aristolochia fimbriata</name>
    <name type="common">White veined hardy Dutchman's pipe vine</name>
    <dbReference type="NCBI Taxonomy" id="158543"/>
    <lineage>
        <taxon>Eukaryota</taxon>
        <taxon>Viridiplantae</taxon>
        <taxon>Streptophyta</taxon>
        <taxon>Embryophyta</taxon>
        <taxon>Tracheophyta</taxon>
        <taxon>Spermatophyta</taxon>
        <taxon>Magnoliopsida</taxon>
        <taxon>Magnoliidae</taxon>
        <taxon>Piperales</taxon>
        <taxon>Aristolochiaceae</taxon>
        <taxon>Aristolochia</taxon>
    </lineage>
</organism>
<keyword evidence="5 9" id="KW-0378">Hydrolase</keyword>
<accession>A0AAV7EGL8</accession>
<evidence type="ECO:0000313" key="12">
    <source>
        <dbReference type="Proteomes" id="UP000825729"/>
    </source>
</evidence>
<keyword evidence="12" id="KW-1185">Reference proteome</keyword>
<comment type="caution">
    <text evidence="11">The sequence shown here is derived from an EMBL/GenBank/DDBJ whole genome shotgun (WGS) entry which is preliminary data.</text>
</comment>
<dbReference type="InterPro" id="IPR012334">
    <property type="entry name" value="Pectin_lyas_fold"/>
</dbReference>
<dbReference type="PROSITE" id="PS00502">
    <property type="entry name" value="POLYGALACTURONASE"/>
    <property type="match status" value="1"/>
</dbReference>
<dbReference type="AlphaFoldDB" id="A0AAV7EGL8"/>
<comment type="subcellular location">
    <subcellularLocation>
        <location evidence="1">Secreted</location>
        <location evidence="1">Cell wall</location>
    </subcellularLocation>
</comment>
<evidence type="ECO:0000256" key="1">
    <source>
        <dbReference type="ARBA" id="ARBA00004191"/>
    </source>
</evidence>
<dbReference type="SUPFAM" id="SSF51126">
    <property type="entry name" value="Pectin lyase-like"/>
    <property type="match status" value="1"/>
</dbReference>
<dbReference type="GO" id="GO:0005975">
    <property type="term" value="P:carbohydrate metabolic process"/>
    <property type="evidence" value="ECO:0007669"/>
    <property type="project" value="InterPro"/>
</dbReference>
<dbReference type="GO" id="GO:0004650">
    <property type="term" value="F:polygalacturonase activity"/>
    <property type="evidence" value="ECO:0007669"/>
    <property type="project" value="InterPro"/>
</dbReference>
<dbReference type="Proteomes" id="UP000825729">
    <property type="component" value="Unassembled WGS sequence"/>
</dbReference>
<feature type="active site" evidence="8">
    <location>
        <position position="235"/>
    </location>
</feature>
<dbReference type="GO" id="GO:0071555">
    <property type="term" value="P:cell wall organization"/>
    <property type="evidence" value="ECO:0007669"/>
    <property type="project" value="UniProtKB-KW"/>
</dbReference>
<evidence type="ECO:0000313" key="11">
    <source>
        <dbReference type="EMBL" id="KAG9446852.1"/>
    </source>
</evidence>
<evidence type="ECO:0000256" key="2">
    <source>
        <dbReference type="ARBA" id="ARBA00008834"/>
    </source>
</evidence>
<evidence type="ECO:0000256" key="4">
    <source>
        <dbReference type="ARBA" id="ARBA00022525"/>
    </source>
</evidence>
<sequence>MDSHLLFLLLLTILLPFANGANYNVVSYGAKGDGKKDSTRAFLGAWSSACGSTKPATVYVPTGTYLIKRATFGGPCKNDKITFKIDGTLVASSNYALYGNEYWILFTGVKGVSVVGGTLDGKGAGLWACKAARKNCPDGAKSLTFNNCEDVRVEGLRSINSQLYHVGLNGCRNVNLRGVQLQAPDESPNTDGIHVQLSTGVAIFNAGIKTGDDCISVGPGTRNLWVEKVACGPGHGISIGSLGKEEEEDGVSNVTVKSVVFKGTENGLRIKSWGRPSSGFVRDVDFVNAVMVNVHNPIIIDQNYCPRNENCPGQRSGVKIRGVRYVNIKGTSATKVAVKFDCSAANPCDAIGLRDVKLTFQSRRAAASCKNARGTSRGLVDPPSCL</sequence>
<dbReference type="Gene3D" id="2.160.20.10">
    <property type="entry name" value="Single-stranded right-handed beta-helix, Pectin lyase-like"/>
    <property type="match status" value="1"/>
</dbReference>
<name>A0AAV7EGL8_ARIFI</name>
<keyword evidence="4" id="KW-0964">Secreted</keyword>